<organism evidence="1 2">
    <name type="scientific">Flagellimonas chongwuensis</name>
    <dbReference type="NCBI Taxonomy" id="2697365"/>
    <lineage>
        <taxon>Bacteria</taxon>
        <taxon>Pseudomonadati</taxon>
        <taxon>Bacteroidota</taxon>
        <taxon>Flavobacteriia</taxon>
        <taxon>Flavobacteriales</taxon>
        <taxon>Flavobacteriaceae</taxon>
        <taxon>Flagellimonas</taxon>
    </lineage>
</organism>
<name>A0A850N667_9FLAO</name>
<dbReference type="AlphaFoldDB" id="A0A850N667"/>
<accession>A0A850N667</accession>
<sequence>MSGQKTNQELIELKADMIKYALEIGQIFELNLDFTDDSIKNVEKILSEIHDEYVSTKNDEGLNGVAIQFGFYIMETIEQNHGKVWFERNHKDFGENSFPFYWNEMTLFPIGWCQKRIFDGPDDNIWPKYKIVVIEKRTE</sequence>
<proteinExistence type="predicted"/>
<dbReference type="Proteomes" id="UP000558089">
    <property type="component" value="Unassembled WGS sequence"/>
</dbReference>
<keyword evidence="2" id="KW-1185">Reference proteome</keyword>
<comment type="caution">
    <text evidence="1">The sequence shown here is derived from an EMBL/GenBank/DDBJ whole genome shotgun (WGS) entry which is preliminary data.</text>
</comment>
<evidence type="ECO:0000313" key="2">
    <source>
        <dbReference type="Proteomes" id="UP000558089"/>
    </source>
</evidence>
<evidence type="ECO:0000313" key="1">
    <source>
        <dbReference type="EMBL" id="NVN16761.1"/>
    </source>
</evidence>
<dbReference type="RefSeq" id="WP_176618832.1">
    <property type="nucleotide sequence ID" value="NZ_WYET01000001.1"/>
</dbReference>
<gene>
    <name evidence="1" type="ORF">GUA46_00285</name>
</gene>
<protein>
    <submittedName>
        <fullName evidence="1">Uncharacterized protein</fullName>
    </submittedName>
</protein>
<dbReference type="EMBL" id="WYET01000001">
    <property type="protein sequence ID" value="NVN16761.1"/>
    <property type="molecule type" value="Genomic_DNA"/>
</dbReference>
<reference evidence="1 2" key="1">
    <citation type="submission" date="2020-01" db="EMBL/GenBank/DDBJ databases">
        <title>Draft Genome Analysis of Muricauda sp. HICW Isolated from coastal seawater of PR China.</title>
        <authorList>
            <person name="Chen M.-X."/>
        </authorList>
    </citation>
    <scope>NUCLEOTIDE SEQUENCE [LARGE SCALE GENOMIC DNA]</scope>
    <source>
        <strain evidence="1 2">HICW</strain>
    </source>
</reference>